<evidence type="ECO:0000256" key="1">
    <source>
        <dbReference type="SAM" id="MobiDB-lite"/>
    </source>
</evidence>
<keyword evidence="3" id="KW-1185">Reference proteome</keyword>
<accession>A0A0K1Q023</accession>
<sequence length="334" mass="35531">MRVLVRTVAPVDEAFYERTVGQVSDLPVELRKVADAELEETTTERLARARELASDFEATVVVWFEHQPNANTRIFIADPAHDRVLVRTVASESDAIASSSSAMLEASSLVVRTALLALDSGAPLGIPNDDLTRPAPAPPREPDEASTPAEQRSAPSARWSPSFGAGWQLTLDGWSPAGAHAATLDAGVCRNAWCASLRGAFGLPSRSQDGNVALEISRHAAGVSIARTVARGEIWQIDLGAGAGVVVFRRSASQLAADFSPSPPATHVSPAGSLDLRVYWWPTRTSPLQLGASVGADVLATPPSFGYTTPSGFVEQRTWFIEPRGGVFVSLRAQ</sequence>
<evidence type="ECO:0000313" key="3">
    <source>
        <dbReference type="Proteomes" id="UP000064967"/>
    </source>
</evidence>
<reference evidence="2 3" key="1">
    <citation type="submission" date="2015-08" db="EMBL/GenBank/DDBJ databases">
        <authorList>
            <person name="Babu N.S."/>
            <person name="Beckwith C.J."/>
            <person name="Beseler K.G."/>
            <person name="Brison A."/>
            <person name="Carone J.V."/>
            <person name="Caskin T.P."/>
            <person name="Diamond M."/>
            <person name="Durham M.E."/>
            <person name="Foxe J.M."/>
            <person name="Go M."/>
            <person name="Henderson B.A."/>
            <person name="Jones I.B."/>
            <person name="McGettigan J.A."/>
            <person name="Micheletti S.J."/>
            <person name="Nasrallah M.E."/>
            <person name="Ortiz D."/>
            <person name="Piller C.R."/>
            <person name="Privatt S.R."/>
            <person name="Schneider S.L."/>
            <person name="Sharp S."/>
            <person name="Smith T.C."/>
            <person name="Stanton J.D."/>
            <person name="Ullery H.E."/>
            <person name="Wilson R.J."/>
            <person name="Serrano M.G."/>
            <person name="Buck G."/>
            <person name="Lee V."/>
            <person name="Wang Y."/>
            <person name="Carvalho R."/>
            <person name="Voegtly L."/>
            <person name="Shi R."/>
            <person name="Duckworth R."/>
            <person name="Johnson A."/>
            <person name="Loviza R."/>
            <person name="Walstead R."/>
            <person name="Shah Z."/>
            <person name="Kiflezghi M."/>
            <person name="Wade K."/>
            <person name="Ball S.L."/>
            <person name="Bradley K.W."/>
            <person name="Asai D.J."/>
            <person name="Bowman C.A."/>
            <person name="Russell D.A."/>
            <person name="Pope W.H."/>
            <person name="Jacobs-Sera D."/>
            <person name="Hendrix R.W."/>
            <person name="Hatfull G.F."/>
        </authorList>
    </citation>
    <scope>NUCLEOTIDE SEQUENCE [LARGE SCALE GENOMIC DNA]</scope>
    <source>
        <strain evidence="2 3">DSM 27648</strain>
    </source>
</reference>
<gene>
    <name evidence="2" type="ORF">AKJ09_05761</name>
</gene>
<name>A0A0K1Q023_9BACT</name>
<dbReference type="KEGG" id="llu:AKJ09_05761"/>
<dbReference type="AlphaFoldDB" id="A0A0K1Q023"/>
<dbReference type="Proteomes" id="UP000064967">
    <property type="component" value="Chromosome"/>
</dbReference>
<proteinExistence type="predicted"/>
<protein>
    <submittedName>
        <fullName evidence="2">Uncharacterized protein</fullName>
    </submittedName>
</protein>
<dbReference type="EMBL" id="CP012333">
    <property type="protein sequence ID" value="AKU99097.1"/>
    <property type="molecule type" value="Genomic_DNA"/>
</dbReference>
<feature type="region of interest" description="Disordered" evidence="1">
    <location>
        <begin position="126"/>
        <end position="160"/>
    </location>
</feature>
<evidence type="ECO:0000313" key="2">
    <source>
        <dbReference type="EMBL" id="AKU99097.1"/>
    </source>
</evidence>
<organism evidence="2 3">
    <name type="scientific">Labilithrix luteola</name>
    <dbReference type="NCBI Taxonomy" id="1391654"/>
    <lineage>
        <taxon>Bacteria</taxon>
        <taxon>Pseudomonadati</taxon>
        <taxon>Myxococcota</taxon>
        <taxon>Polyangia</taxon>
        <taxon>Polyangiales</taxon>
        <taxon>Labilitrichaceae</taxon>
        <taxon>Labilithrix</taxon>
    </lineage>
</organism>